<dbReference type="Proteomes" id="UP000054995">
    <property type="component" value="Unassembled WGS sequence"/>
</dbReference>
<dbReference type="EMBL" id="JYDT01002429">
    <property type="protein sequence ID" value="KRY63327.1"/>
    <property type="molecule type" value="Genomic_DNA"/>
</dbReference>
<evidence type="ECO:0000313" key="1">
    <source>
        <dbReference type="EMBL" id="KRY63327.1"/>
    </source>
</evidence>
<accession>A0A0V1DP32</accession>
<sequence>MYKNIVLFRIARLSGKSDVFGDDFDNRLQTISSHKLI</sequence>
<organism evidence="1 2">
    <name type="scientific">Trichinella pseudospiralis</name>
    <name type="common">Parasitic roundworm</name>
    <dbReference type="NCBI Taxonomy" id="6337"/>
    <lineage>
        <taxon>Eukaryota</taxon>
        <taxon>Metazoa</taxon>
        <taxon>Ecdysozoa</taxon>
        <taxon>Nematoda</taxon>
        <taxon>Enoplea</taxon>
        <taxon>Dorylaimia</taxon>
        <taxon>Trichinellida</taxon>
        <taxon>Trichinellidae</taxon>
        <taxon>Trichinella</taxon>
    </lineage>
</organism>
<proteinExistence type="predicted"/>
<comment type="caution">
    <text evidence="1">The sequence shown here is derived from an EMBL/GenBank/DDBJ whole genome shotgun (WGS) entry which is preliminary data.</text>
</comment>
<dbReference type="AlphaFoldDB" id="A0A0V1DP32"/>
<name>A0A0V1DP32_TRIPS</name>
<keyword evidence="2" id="KW-1185">Reference proteome</keyword>
<protein>
    <submittedName>
        <fullName evidence="1">Uncharacterized protein</fullName>
    </submittedName>
</protein>
<evidence type="ECO:0000313" key="2">
    <source>
        <dbReference type="Proteomes" id="UP000054995"/>
    </source>
</evidence>
<reference evidence="1 2" key="1">
    <citation type="submission" date="2015-01" db="EMBL/GenBank/DDBJ databases">
        <title>Evolution of Trichinella species and genotypes.</title>
        <authorList>
            <person name="Korhonen P.K."/>
            <person name="Edoardo P."/>
            <person name="Giuseppe L.R."/>
            <person name="Gasser R.B."/>
        </authorList>
    </citation>
    <scope>NUCLEOTIDE SEQUENCE [LARGE SCALE GENOMIC DNA]</scope>
    <source>
        <strain evidence="1">ISS470</strain>
    </source>
</reference>
<gene>
    <name evidence="1" type="ORF">T4D_3911</name>
</gene>